<protein>
    <recommendedName>
        <fullName evidence="4">Glycosyltransferase RgtA/B/C/D-like domain-containing protein</fullName>
    </recommendedName>
</protein>
<feature type="transmembrane region" description="Helical" evidence="1">
    <location>
        <begin position="143"/>
        <end position="160"/>
    </location>
</feature>
<keyword evidence="1" id="KW-1133">Transmembrane helix</keyword>
<dbReference type="AlphaFoldDB" id="A0A2H0BW79"/>
<comment type="caution">
    <text evidence="2">The sequence shown here is derived from an EMBL/GenBank/DDBJ whole genome shotgun (WGS) entry which is preliminary data.</text>
</comment>
<evidence type="ECO:0000313" key="3">
    <source>
        <dbReference type="Proteomes" id="UP000231246"/>
    </source>
</evidence>
<organism evidence="2 3">
    <name type="scientific">Candidatus Roizmanbacteria bacterium CG22_combo_CG10-13_8_21_14_all_38_20</name>
    <dbReference type="NCBI Taxonomy" id="1974862"/>
    <lineage>
        <taxon>Bacteria</taxon>
        <taxon>Candidatus Roizmaniibacteriota</taxon>
    </lineage>
</organism>
<keyword evidence="1" id="KW-0812">Transmembrane</keyword>
<name>A0A2H0BW79_9BACT</name>
<evidence type="ECO:0000256" key="1">
    <source>
        <dbReference type="SAM" id="Phobius"/>
    </source>
</evidence>
<feature type="transmembrane region" description="Helical" evidence="1">
    <location>
        <begin position="211"/>
        <end position="232"/>
    </location>
</feature>
<evidence type="ECO:0008006" key="4">
    <source>
        <dbReference type="Google" id="ProtNLM"/>
    </source>
</evidence>
<gene>
    <name evidence="2" type="ORF">COW99_01790</name>
</gene>
<proteinExistence type="predicted"/>
<accession>A0A2H0BW79</accession>
<feature type="transmembrane region" description="Helical" evidence="1">
    <location>
        <begin position="307"/>
        <end position="326"/>
    </location>
</feature>
<feature type="transmembrane region" description="Helical" evidence="1">
    <location>
        <begin position="396"/>
        <end position="415"/>
    </location>
</feature>
<evidence type="ECO:0000313" key="2">
    <source>
        <dbReference type="EMBL" id="PIP61937.1"/>
    </source>
</evidence>
<feature type="transmembrane region" description="Helical" evidence="1">
    <location>
        <begin position="83"/>
        <end position="107"/>
    </location>
</feature>
<sequence length="562" mass="65099">MKKNRLYFFLSILIILISALLTFGKLPFAFFQQDEWLIFGNYLYWQKASLSWFERLFYGQYTHFIPLSNLFSFTQFKLFEVEFYPYAVSSILLHFLNSLLVCWLGWLLFKKKILASIAGFLFLINSISHQAVTWIATASGTEGAVFFILLCLVFFTKYLFDKPDKRRYLYSSLLFLMISIFFKETSVFIFLFLPLYTLIVKFDRKKIKETTIFLLIFGGLYVGLRLAVPAFYEQPEPSVVELTQPNLVTYGYRVVSMPLRILTQSVIPVEYIIKASRFFIKTAYPQFIAIDNAPNPYIVESIGADTISFGIAIILLIGTLVLCIYLKKYKMEQNARILIISIIGIVLSSFPFIFVPGVAGFLSLLDGRHFYLTGIFTSIFIATVSFELYEIFNRKRIILLTLIFVFLALSILHIYKIRNDIAKQIAIGDLRKGILENILSKYPTLPKNVVFYIPSDKSFYGVEENIMPFQSGFGQTLLVWYNAYGEPFPACFFNDQFLYVQLSQGYRECEGRGFGYFREEGKLDKFMEQSSIKKDEVVGFQYIASEEKLVDITKEVQNKITQ</sequence>
<feature type="transmembrane region" description="Helical" evidence="1">
    <location>
        <begin position="370"/>
        <end position="389"/>
    </location>
</feature>
<reference evidence="2 3" key="1">
    <citation type="submission" date="2017-09" db="EMBL/GenBank/DDBJ databases">
        <title>Depth-based differentiation of microbial function through sediment-hosted aquifers and enrichment of novel symbionts in the deep terrestrial subsurface.</title>
        <authorList>
            <person name="Probst A.J."/>
            <person name="Ladd B."/>
            <person name="Jarett J.K."/>
            <person name="Geller-Mcgrath D.E."/>
            <person name="Sieber C.M."/>
            <person name="Emerson J.B."/>
            <person name="Anantharaman K."/>
            <person name="Thomas B.C."/>
            <person name="Malmstrom R."/>
            <person name="Stieglmeier M."/>
            <person name="Klingl A."/>
            <person name="Woyke T."/>
            <person name="Ryan C.M."/>
            <person name="Banfield J.F."/>
        </authorList>
    </citation>
    <scope>NUCLEOTIDE SEQUENCE [LARGE SCALE GENOMIC DNA]</scope>
    <source>
        <strain evidence="2">CG22_combo_CG10-13_8_21_14_all_38_20</strain>
    </source>
</reference>
<keyword evidence="1" id="KW-0472">Membrane</keyword>
<dbReference type="Proteomes" id="UP000231246">
    <property type="component" value="Unassembled WGS sequence"/>
</dbReference>
<feature type="transmembrane region" description="Helical" evidence="1">
    <location>
        <begin position="172"/>
        <end position="199"/>
    </location>
</feature>
<dbReference type="EMBL" id="PCTA01000010">
    <property type="protein sequence ID" value="PIP61937.1"/>
    <property type="molecule type" value="Genomic_DNA"/>
</dbReference>
<feature type="transmembrane region" description="Helical" evidence="1">
    <location>
        <begin position="338"/>
        <end position="364"/>
    </location>
</feature>
<feature type="transmembrane region" description="Helical" evidence="1">
    <location>
        <begin position="7"/>
        <end position="32"/>
    </location>
</feature>